<sequence>MERLEFLAEHVSEVGGITGGGLGKLLGAPDLSPLELLIRESVQNSWDARREDETSIHFNVEFKEIRNEELTAFRNHITSGLTPASPEPLKKLGTGSKQDVLIVSDRNTKGLGGTTRSDVHTEGTSDFVNFVFMIGETKPSTDHQGSASGGSYGYGRSSFFRASRAKTILVHSRALVEGQLESRFVGISWQDKYHNNETKVIYTGRHWWGVRDENQRFGPLVGDDADTLAMSLGMDVATNHESGTTVMILDPVLEPYLAEENDGDRAVPDVSPQDQIVSSIIWNCWPRIIDEAIKFSVRWNGESIEIPDIRRHPRLRVFVRAYDAIRKTESSSAMASSFDIKLKRPKRLLGQLGVAKRPFEKGGDTLAFSCPVGDDEPLRHVALMRNTRLILKYVPMKVAPVEGEQFAGVFLTDREVEGIFQRSEPPSHDDWVAAHLSTRVERSHINVAFDRIEKKTRQFITPSPTNIATTYHRSVAGLADQLAGALPGLDTTSRGKQARNSPLSSGGSSARKPKVTLGTPTRRVEDGRTLQEIPFNIKHLRLTSGSTLIFEARVVIAGGGKESKSVTSFEQPVFRRVVFGSEDVQQDSLNQPEVTLQVPADITEGLLLLEQPSDCFVELAIKTESFTDDETGEVA</sequence>
<evidence type="ECO:0000256" key="1">
    <source>
        <dbReference type="SAM" id="MobiDB-lite"/>
    </source>
</evidence>
<dbReference type="AlphaFoldDB" id="A0A5C6XPG7"/>
<feature type="compositionally biased region" description="Polar residues" evidence="1">
    <location>
        <begin position="490"/>
        <end position="508"/>
    </location>
</feature>
<dbReference type="RefSeq" id="WP_146979718.1">
    <property type="nucleotide sequence ID" value="NZ_VOSM01000001.1"/>
</dbReference>
<keyword evidence="3" id="KW-1185">Reference proteome</keyword>
<protein>
    <submittedName>
        <fullName evidence="2">Uncharacterized protein</fullName>
    </submittedName>
</protein>
<comment type="caution">
    <text evidence="2">The sequence shown here is derived from an EMBL/GenBank/DDBJ whole genome shotgun (WGS) entry which is preliminary data.</text>
</comment>
<gene>
    <name evidence="2" type="ORF">FRC98_02500</name>
</gene>
<organism evidence="2 3">
    <name type="scientific">Lujinxingia vulgaris</name>
    <dbReference type="NCBI Taxonomy" id="2600176"/>
    <lineage>
        <taxon>Bacteria</taxon>
        <taxon>Deltaproteobacteria</taxon>
        <taxon>Bradymonadales</taxon>
        <taxon>Lujinxingiaceae</taxon>
        <taxon>Lujinxingia</taxon>
    </lineage>
</organism>
<accession>A0A5C6XPG7</accession>
<dbReference type="Proteomes" id="UP000321412">
    <property type="component" value="Unassembled WGS sequence"/>
</dbReference>
<dbReference type="OrthoDB" id="9146762at2"/>
<proteinExistence type="predicted"/>
<dbReference type="EMBL" id="VOSM01000001">
    <property type="protein sequence ID" value="TXD39289.1"/>
    <property type="molecule type" value="Genomic_DNA"/>
</dbReference>
<evidence type="ECO:0000313" key="2">
    <source>
        <dbReference type="EMBL" id="TXD39289.1"/>
    </source>
</evidence>
<feature type="region of interest" description="Disordered" evidence="1">
    <location>
        <begin position="487"/>
        <end position="521"/>
    </location>
</feature>
<reference evidence="2 3" key="1">
    <citation type="submission" date="2019-08" db="EMBL/GenBank/DDBJ databases">
        <title>Bradymonadales sp. TMQ4.</title>
        <authorList>
            <person name="Liang Q."/>
        </authorList>
    </citation>
    <scope>NUCLEOTIDE SEQUENCE [LARGE SCALE GENOMIC DNA]</scope>
    <source>
        <strain evidence="2 3">TMQ4</strain>
    </source>
</reference>
<name>A0A5C6XPG7_9DELT</name>
<evidence type="ECO:0000313" key="3">
    <source>
        <dbReference type="Proteomes" id="UP000321412"/>
    </source>
</evidence>